<dbReference type="STRING" id="86049.A0A1C1CPN0"/>
<dbReference type="SFLD" id="SFLDS00003">
    <property type="entry name" value="Haloacid_Dehalogenase"/>
    <property type="match status" value="1"/>
</dbReference>
<dbReference type="SUPFAM" id="SSF56784">
    <property type="entry name" value="HAD-like"/>
    <property type="match status" value="1"/>
</dbReference>
<dbReference type="GO" id="GO:0016791">
    <property type="term" value="F:phosphatase activity"/>
    <property type="evidence" value="ECO:0007669"/>
    <property type="project" value="UniProtKB-ARBA"/>
</dbReference>
<sequence>MLTLLQIKYLLFDCDNTLVQSEDVASEICCELINEVLEKRDVAIRFSPEDLITEFVGLNFRRILVTLQRQLGFELSENELKAYNRTQEDRVVANIEAKIQPCPGVTEALARLHESNDFVLAVASSSSLRRIRTCLRVTGLIKYFDDDKIFSAADSLSAPSSKPDPAVYLHALEKLGAQAGQCLTVEDSMSGVGAAVGANLKCLGYVGSTHTLGQRTEMARQLLDAGCVDIMWHWCNYGNHLSTLESQESDELDREKAAQGTN</sequence>
<dbReference type="GO" id="GO:0046872">
    <property type="term" value="F:metal ion binding"/>
    <property type="evidence" value="ECO:0007669"/>
    <property type="project" value="UniProtKB-KW"/>
</dbReference>
<dbReference type="NCBIfam" id="TIGR01509">
    <property type="entry name" value="HAD-SF-IA-v3"/>
    <property type="match status" value="1"/>
</dbReference>
<evidence type="ECO:0000313" key="4">
    <source>
        <dbReference type="EMBL" id="OCT50467.1"/>
    </source>
</evidence>
<dbReference type="InterPro" id="IPR051600">
    <property type="entry name" value="Beta-PGM-like"/>
</dbReference>
<dbReference type="InterPro" id="IPR006439">
    <property type="entry name" value="HAD-SF_hydro_IA"/>
</dbReference>
<dbReference type="Pfam" id="PF00702">
    <property type="entry name" value="Hydrolase"/>
    <property type="match status" value="1"/>
</dbReference>
<dbReference type="Proteomes" id="UP000094526">
    <property type="component" value="Unassembled WGS sequence"/>
</dbReference>
<keyword evidence="4" id="KW-0378">Hydrolase</keyword>
<dbReference type="Gene3D" id="1.10.150.240">
    <property type="entry name" value="Putative phosphatase, domain 2"/>
    <property type="match status" value="1"/>
</dbReference>
<gene>
    <name evidence="4" type="ORF">CLCR_07524</name>
</gene>
<dbReference type="InterPro" id="IPR036412">
    <property type="entry name" value="HAD-like_sf"/>
</dbReference>
<dbReference type="InterPro" id="IPR023214">
    <property type="entry name" value="HAD_sf"/>
</dbReference>
<evidence type="ECO:0000313" key="5">
    <source>
        <dbReference type="Proteomes" id="UP000094526"/>
    </source>
</evidence>
<dbReference type="OrthoDB" id="2107174at2759"/>
<accession>A0A1C1CPN0</accession>
<evidence type="ECO:0000256" key="3">
    <source>
        <dbReference type="ARBA" id="ARBA00022842"/>
    </source>
</evidence>
<organism evidence="4 5">
    <name type="scientific">Cladophialophora carrionii</name>
    <dbReference type="NCBI Taxonomy" id="86049"/>
    <lineage>
        <taxon>Eukaryota</taxon>
        <taxon>Fungi</taxon>
        <taxon>Dikarya</taxon>
        <taxon>Ascomycota</taxon>
        <taxon>Pezizomycotina</taxon>
        <taxon>Eurotiomycetes</taxon>
        <taxon>Chaetothyriomycetidae</taxon>
        <taxon>Chaetothyriales</taxon>
        <taxon>Herpotrichiellaceae</taxon>
        <taxon>Cladophialophora</taxon>
    </lineage>
</organism>
<evidence type="ECO:0000256" key="2">
    <source>
        <dbReference type="ARBA" id="ARBA00022723"/>
    </source>
</evidence>
<dbReference type="InterPro" id="IPR023198">
    <property type="entry name" value="PGP-like_dom2"/>
</dbReference>
<reference evidence="5" key="1">
    <citation type="submission" date="2015-07" db="EMBL/GenBank/DDBJ databases">
        <authorList>
            <person name="Teixeira M.M."/>
            <person name="Souza R.C."/>
            <person name="Almeida L.G."/>
            <person name="Vicente V.A."/>
            <person name="de Hoog S."/>
            <person name="Bocca A.L."/>
            <person name="de Almeida S.R."/>
            <person name="Vasconcelos A.T."/>
            <person name="Felipe M.S."/>
        </authorList>
    </citation>
    <scope>NUCLEOTIDE SEQUENCE [LARGE SCALE GENOMIC DNA]</scope>
    <source>
        <strain evidence="5">KSF</strain>
    </source>
</reference>
<protein>
    <submittedName>
        <fullName evidence="4">Putative HAD superfamily hydrolase</fullName>
    </submittedName>
</protein>
<dbReference type="SFLD" id="SFLDG01129">
    <property type="entry name" value="C1.5:_HAD__Beta-PGM__Phosphata"/>
    <property type="match status" value="1"/>
</dbReference>
<name>A0A1C1CPN0_9EURO</name>
<dbReference type="PANTHER" id="PTHR46193:SF10">
    <property type="entry name" value="6-PHOSPHOGLUCONATE PHOSPHATASE"/>
    <property type="match status" value="1"/>
</dbReference>
<dbReference type="EMBL" id="LGRB01000010">
    <property type="protein sequence ID" value="OCT50467.1"/>
    <property type="molecule type" value="Genomic_DNA"/>
</dbReference>
<dbReference type="PANTHER" id="PTHR46193">
    <property type="entry name" value="6-PHOSPHOGLUCONATE PHOSPHATASE"/>
    <property type="match status" value="1"/>
</dbReference>
<dbReference type="VEuPathDB" id="FungiDB:G647_05537"/>
<dbReference type="AlphaFoldDB" id="A0A1C1CPN0"/>
<keyword evidence="3" id="KW-0460">Magnesium</keyword>
<dbReference type="VEuPathDB" id="FungiDB:CLCR_07524"/>
<evidence type="ECO:0000256" key="1">
    <source>
        <dbReference type="ARBA" id="ARBA00001946"/>
    </source>
</evidence>
<keyword evidence="5" id="KW-1185">Reference proteome</keyword>
<dbReference type="Gene3D" id="3.40.50.1000">
    <property type="entry name" value="HAD superfamily/HAD-like"/>
    <property type="match status" value="1"/>
</dbReference>
<proteinExistence type="predicted"/>
<keyword evidence="2" id="KW-0479">Metal-binding</keyword>
<comment type="caution">
    <text evidence="4">The sequence shown here is derived from an EMBL/GenBank/DDBJ whole genome shotgun (WGS) entry which is preliminary data.</text>
</comment>
<dbReference type="eggNOG" id="ENOG502REF4">
    <property type="taxonomic scope" value="Eukaryota"/>
</dbReference>
<comment type="cofactor">
    <cofactor evidence="1">
        <name>Mg(2+)</name>
        <dbReference type="ChEBI" id="CHEBI:18420"/>
    </cofactor>
</comment>